<accession>A0A7Z2NW92</accession>
<gene>
    <name evidence="1" type="ORF">GVO57_07245</name>
</gene>
<organism evidence="1 2">
    <name type="scientific">Sphingomonas changnyeongensis</name>
    <dbReference type="NCBI Taxonomy" id="2698679"/>
    <lineage>
        <taxon>Bacteria</taxon>
        <taxon>Pseudomonadati</taxon>
        <taxon>Pseudomonadota</taxon>
        <taxon>Alphaproteobacteria</taxon>
        <taxon>Sphingomonadales</taxon>
        <taxon>Sphingomonadaceae</taxon>
        <taxon>Sphingomonas</taxon>
    </lineage>
</organism>
<reference evidence="1 2" key="1">
    <citation type="submission" date="2020-01" db="EMBL/GenBank/DDBJ databases">
        <title>Sphingomonas sp. C33 whole genome sequece.</title>
        <authorList>
            <person name="Park C."/>
        </authorList>
    </citation>
    <scope>NUCLEOTIDE SEQUENCE [LARGE SCALE GENOMIC DNA]</scope>
    <source>
        <strain evidence="1 2">C33</strain>
    </source>
</reference>
<evidence type="ECO:0000313" key="2">
    <source>
        <dbReference type="Proteomes" id="UP000464468"/>
    </source>
</evidence>
<dbReference type="InterPro" id="IPR019056">
    <property type="entry name" value="Phage_TAC_6"/>
</dbReference>
<name>A0A7Z2NW92_9SPHN</name>
<dbReference type="Pfam" id="PF09550">
    <property type="entry name" value="Phage_TAC_6"/>
    <property type="match status" value="1"/>
</dbReference>
<dbReference type="KEGG" id="schy:GVO57_07245"/>
<proteinExistence type="predicted"/>
<sequence>MAGRGFSAAAAQLAGHAQAMLGWRPDEFWAATPADLALAVAGLVPTAEVPADGALLTRLKELFPDG</sequence>
<evidence type="ECO:0000313" key="1">
    <source>
        <dbReference type="EMBL" id="QHL90662.1"/>
    </source>
</evidence>
<dbReference type="AlphaFoldDB" id="A0A7Z2NW92"/>
<keyword evidence="2" id="KW-1185">Reference proteome</keyword>
<protein>
    <submittedName>
        <fullName evidence="1">Phage tail assembly chaperone</fullName>
    </submittedName>
</protein>
<dbReference type="Proteomes" id="UP000464468">
    <property type="component" value="Chromosome"/>
</dbReference>
<dbReference type="EMBL" id="CP047895">
    <property type="protein sequence ID" value="QHL90662.1"/>
    <property type="molecule type" value="Genomic_DNA"/>
</dbReference>
<dbReference type="RefSeq" id="WP_160592589.1">
    <property type="nucleotide sequence ID" value="NZ_CP047895.1"/>
</dbReference>